<dbReference type="Pfam" id="PF04273">
    <property type="entry name" value="BLH_phosphatase"/>
    <property type="match status" value="1"/>
</dbReference>
<dbReference type="Proteomes" id="UP000295414">
    <property type="component" value="Unassembled WGS sequence"/>
</dbReference>
<dbReference type="Gene3D" id="3.90.190.10">
    <property type="entry name" value="Protein tyrosine phosphatase superfamily"/>
    <property type="match status" value="1"/>
</dbReference>
<evidence type="ECO:0000313" key="2">
    <source>
        <dbReference type="EMBL" id="TCT21881.1"/>
    </source>
</evidence>
<dbReference type="AlphaFoldDB" id="A0A4R3N1D8"/>
<comment type="caution">
    <text evidence="2">The sequence shown here is derived from an EMBL/GenBank/DDBJ whole genome shotgun (WGS) entry which is preliminary data.</text>
</comment>
<evidence type="ECO:0000313" key="3">
    <source>
        <dbReference type="Proteomes" id="UP000295414"/>
    </source>
</evidence>
<sequence>MVDPRFPKQPHSLTLPPRVLGVRRRMPHLILGPLLVVAVAGGCAHAPVPAVTEVQLHEPLPGLYTSGQPAPGDWRVLKARGVRTVVDLRLPGELKGRDEAAEVRAAGLRYVNIPVEGGKGLTEANARALHAVLAPAHGGVLVHCSSGNRAGALLALEQERFDALPPARALQLGEQAGVTGLRGTLRGVLGLDAPEAK</sequence>
<dbReference type="InterPro" id="IPR029021">
    <property type="entry name" value="Prot-tyrosine_phosphatase-like"/>
</dbReference>
<reference evidence="2 3" key="1">
    <citation type="submission" date="2019-03" db="EMBL/GenBank/DDBJ databases">
        <title>Genomic Encyclopedia of Type Strains, Phase IV (KMG-IV): sequencing the most valuable type-strain genomes for metagenomic binning, comparative biology and taxonomic classification.</title>
        <authorList>
            <person name="Goeker M."/>
        </authorList>
    </citation>
    <scope>NUCLEOTIDE SEQUENCE [LARGE SCALE GENOMIC DNA]</scope>
    <source>
        <strain evidence="2 3">DSM 13605</strain>
    </source>
</reference>
<dbReference type="GO" id="GO:0016787">
    <property type="term" value="F:hydrolase activity"/>
    <property type="evidence" value="ECO:0007669"/>
    <property type="project" value="InterPro"/>
</dbReference>
<evidence type="ECO:0000259" key="1">
    <source>
        <dbReference type="Pfam" id="PF04273"/>
    </source>
</evidence>
<keyword evidence="3" id="KW-1185">Reference proteome</keyword>
<gene>
    <name evidence="2" type="ORF">EDC34_108101</name>
</gene>
<organism evidence="2 3">
    <name type="scientific">Thermomonas haemolytica</name>
    <dbReference type="NCBI Taxonomy" id="141949"/>
    <lineage>
        <taxon>Bacteria</taxon>
        <taxon>Pseudomonadati</taxon>
        <taxon>Pseudomonadota</taxon>
        <taxon>Gammaproteobacteria</taxon>
        <taxon>Lysobacterales</taxon>
        <taxon>Lysobacteraceae</taxon>
        <taxon>Thermomonas</taxon>
    </lineage>
</organism>
<dbReference type="SUPFAM" id="SSF52799">
    <property type="entry name" value="(Phosphotyrosine protein) phosphatases II"/>
    <property type="match status" value="1"/>
</dbReference>
<proteinExistence type="predicted"/>
<accession>A0A4R3N1D8</accession>
<name>A0A4R3N1D8_9GAMM</name>
<feature type="domain" description="Beta-lactamase hydrolase-like protein phosphatase-like" evidence="1">
    <location>
        <begin position="66"/>
        <end position="158"/>
    </location>
</feature>
<protein>
    <submittedName>
        <fullName evidence="2">Uncharacterized protein (TIGR01244 family)</fullName>
    </submittedName>
</protein>
<dbReference type="EMBL" id="SMAP01000008">
    <property type="protein sequence ID" value="TCT21881.1"/>
    <property type="molecule type" value="Genomic_DNA"/>
</dbReference>
<dbReference type="InterPro" id="IPR005939">
    <property type="entry name" value="BLH_phosphatase-like"/>
</dbReference>